<dbReference type="AlphaFoldDB" id="A0A174N9G3"/>
<proteinExistence type="inferred from homology"/>
<evidence type="ECO:0000256" key="1">
    <source>
        <dbReference type="ARBA" id="ARBA00001917"/>
    </source>
</evidence>
<dbReference type="PANTHER" id="PTHR43567:SF1">
    <property type="entry name" value="FLAVOREDOXIN"/>
    <property type="match status" value="1"/>
</dbReference>
<gene>
    <name evidence="5" type="primary">flr_1</name>
    <name evidence="5" type="ORF">ERS852551_00788</name>
</gene>
<dbReference type="GO" id="GO:0010181">
    <property type="term" value="F:FMN binding"/>
    <property type="evidence" value="ECO:0007669"/>
    <property type="project" value="InterPro"/>
</dbReference>
<reference evidence="5 6" key="1">
    <citation type="submission" date="2015-09" db="EMBL/GenBank/DDBJ databases">
        <authorList>
            <consortium name="Pathogen Informatics"/>
        </authorList>
    </citation>
    <scope>NUCLEOTIDE SEQUENCE [LARGE SCALE GENOMIC DNA]</scope>
    <source>
        <strain evidence="5 6">2789STDY5834939</strain>
    </source>
</reference>
<dbReference type="Pfam" id="PF01613">
    <property type="entry name" value="Flavin_Reduct"/>
    <property type="match status" value="1"/>
</dbReference>
<dbReference type="Proteomes" id="UP000095765">
    <property type="component" value="Unassembled WGS sequence"/>
</dbReference>
<dbReference type="InterPro" id="IPR012349">
    <property type="entry name" value="Split_barrel_FMN-bd"/>
</dbReference>
<dbReference type="SUPFAM" id="SSF50475">
    <property type="entry name" value="FMN-binding split barrel"/>
    <property type="match status" value="1"/>
</dbReference>
<evidence type="ECO:0000259" key="4">
    <source>
        <dbReference type="SMART" id="SM00903"/>
    </source>
</evidence>
<keyword evidence="2" id="KW-0285">Flavoprotein</keyword>
<dbReference type="EMBL" id="CZBE01000004">
    <property type="protein sequence ID" value="CUP43477.1"/>
    <property type="molecule type" value="Genomic_DNA"/>
</dbReference>
<dbReference type="PANTHER" id="PTHR43567">
    <property type="entry name" value="FLAVOREDOXIN-RELATED-RELATED"/>
    <property type="match status" value="1"/>
</dbReference>
<evidence type="ECO:0000313" key="6">
    <source>
        <dbReference type="Proteomes" id="UP000095765"/>
    </source>
</evidence>
<dbReference type="InterPro" id="IPR002563">
    <property type="entry name" value="Flavin_Rdtase-like_dom"/>
</dbReference>
<evidence type="ECO:0000313" key="5">
    <source>
        <dbReference type="EMBL" id="CUP43477.1"/>
    </source>
</evidence>
<feature type="domain" description="Flavin reductase like" evidence="4">
    <location>
        <begin position="10"/>
        <end position="155"/>
    </location>
</feature>
<accession>A0A174N9G3</accession>
<dbReference type="Gene3D" id="2.30.110.10">
    <property type="entry name" value="Electron Transport, Fmn-binding Protein, Chain A"/>
    <property type="match status" value="1"/>
</dbReference>
<dbReference type="InterPro" id="IPR052174">
    <property type="entry name" value="Flavoredoxin"/>
</dbReference>
<comment type="similarity">
    <text evidence="3">Belongs to the flavoredoxin family.</text>
</comment>
<dbReference type="SMART" id="SM00903">
    <property type="entry name" value="Flavin_Reduct"/>
    <property type="match status" value="1"/>
</dbReference>
<organism evidence="5 6">
    <name type="scientific">Anaerotruncus colihominis</name>
    <dbReference type="NCBI Taxonomy" id="169435"/>
    <lineage>
        <taxon>Bacteria</taxon>
        <taxon>Bacillati</taxon>
        <taxon>Bacillota</taxon>
        <taxon>Clostridia</taxon>
        <taxon>Eubacteriales</taxon>
        <taxon>Oscillospiraceae</taxon>
        <taxon>Anaerotruncus</taxon>
    </lineage>
</organism>
<evidence type="ECO:0000256" key="3">
    <source>
        <dbReference type="ARBA" id="ARBA00038054"/>
    </source>
</evidence>
<comment type="cofactor">
    <cofactor evidence="1">
        <name>FMN</name>
        <dbReference type="ChEBI" id="CHEBI:58210"/>
    </cofactor>
</comment>
<evidence type="ECO:0000256" key="2">
    <source>
        <dbReference type="ARBA" id="ARBA00022630"/>
    </source>
</evidence>
<dbReference type="GO" id="GO:0016646">
    <property type="term" value="F:oxidoreductase activity, acting on the CH-NH group of donors, NAD or NADP as acceptor"/>
    <property type="evidence" value="ECO:0007669"/>
    <property type="project" value="UniProtKB-ARBA"/>
</dbReference>
<name>A0A174N9G3_9FIRM</name>
<protein>
    <submittedName>
        <fullName evidence="5">Flavoredoxin</fullName>
    </submittedName>
</protein>
<sequence length="194" mass="20881">MKTIWKPGAMLAPVPPALVTCGTLEAPNVFTAAWTGIVCTHPAMTYVSVRPQRYSHSLIEQNGSYVVNLTTAQLVCAADFCGVRSGRDVDKFEACGLTAQASSAVEAPSLAQSPLSIECAVEQVLRLGSHDMFLARIMAVAVDPSLIDADGRLCLERAGLAAYAHGSYFELGRRIGTFGFSVRKKPAHKKRRKK</sequence>